<accession>A0A379TPD2</accession>
<evidence type="ECO:0000256" key="1">
    <source>
        <dbReference type="ARBA" id="ARBA00022722"/>
    </source>
</evidence>
<evidence type="ECO:0000256" key="3">
    <source>
        <dbReference type="ARBA" id="ARBA00038412"/>
    </source>
</evidence>
<evidence type="ECO:0000259" key="5">
    <source>
        <dbReference type="SMART" id="SM00507"/>
    </source>
</evidence>
<name>A0A379TPD2_SALER</name>
<dbReference type="Proteomes" id="UP000254773">
    <property type="component" value="Unassembled WGS sequence"/>
</dbReference>
<dbReference type="GO" id="GO:0004519">
    <property type="term" value="F:endonuclease activity"/>
    <property type="evidence" value="ECO:0007669"/>
    <property type="project" value="InterPro"/>
</dbReference>
<organism evidence="6 7">
    <name type="scientific">Salmonella enterica</name>
    <name type="common">Salmonella choleraesuis</name>
    <dbReference type="NCBI Taxonomy" id="28901"/>
    <lineage>
        <taxon>Bacteria</taxon>
        <taxon>Pseudomonadati</taxon>
        <taxon>Pseudomonadota</taxon>
        <taxon>Gammaproteobacteria</taxon>
        <taxon>Enterobacterales</taxon>
        <taxon>Enterobacteriaceae</taxon>
        <taxon>Salmonella</taxon>
    </lineage>
</organism>
<dbReference type="Gene3D" id="1.10.30.50">
    <property type="match status" value="1"/>
</dbReference>
<dbReference type="SMART" id="SM00507">
    <property type="entry name" value="HNHc"/>
    <property type="match status" value="1"/>
</dbReference>
<dbReference type="InterPro" id="IPR002711">
    <property type="entry name" value="HNH"/>
</dbReference>
<evidence type="ECO:0000256" key="2">
    <source>
        <dbReference type="ARBA" id="ARBA00022801"/>
    </source>
</evidence>
<protein>
    <recommendedName>
        <fullName evidence="4">Putative HNH nuclease YajD</fullName>
    </recommendedName>
</protein>
<dbReference type="GO" id="GO:0003676">
    <property type="term" value="F:nucleic acid binding"/>
    <property type="evidence" value="ECO:0007669"/>
    <property type="project" value="InterPro"/>
</dbReference>
<feature type="domain" description="HNH nuclease" evidence="5">
    <location>
        <begin position="96"/>
        <end position="150"/>
    </location>
</feature>
<comment type="similarity">
    <text evidence="3">Belongs to the HNH nuclease family.</text>
</comment>
<dbReference type="GO" id="GO:0008270">
    <property type="term" value="F:zinc ion binding"/>
    <property type="evidence" value="ECO:0007669"/>
    <property type="project" value="InterPro"/>
</dbReference>
<dbReference type="PANTHER" id="PTHR41286:SF1">
    <property type="entry name" value="HNH NUCLEASE YAJD-RELATED"/>
    <property type="match status" value="1"/>
</dbReference>
<evidence type="ECO:0000313" key="6">
    <source>
        <dbReference type="EMBL" id="SUG52462.1"/>
    </source>
</evidence>
<dbReference type="GO" id="GO:0005829">
    <property type="term" value="C:cytosol"/>
    <property type="evidence" value="ECO:0007669"/>
    <property type="project" value="TreeGrafter"/>
</dbReference>
<dbReference type="InterPro" id="IPR003615">
    <property type="entry name" value="HNH_nuc"/>
</dbReference>
<dbReference type="Pfam" id="PF01844">
    <property type="entry name" value="HNH"/>
    <property type="match status" value="1"/>
</dbReference>
<dbReference type="CDD" id="cd00085">
    <property type="entry name" value="HNHc"/>
    <property type="match status" value="1"/>
</dbReference>
<evidence type="ECO:0000256" key="4">
    <source>
        <dbReference type="ARBA" id="ARBA00040194"/>
    </source>
</evidence>
<reference evidence="6 7" key="1">
    <citation type="submission" date="2018-06" db="EMBL/GenBank/DDBJ databases">
        <authorList>
            <consortium name="Pathogen Informatics"/>
            <person name="Doyle S."/>
        </authorList>
    </citation>
    <scope>NUCLEOTIDE SEQUENCE [LARGE SCALE GENOMIC DNA]</scope>
    <source>
        <strain evidence="6 7">NCTC9854</strain>
    </source>
</reference>
<dbReference type="AlphaFoldDB" id="A0A379TPD2"/>
<dbReference type="PANTHER" id="PTHR41286">
    <property type="entry name" value="HNH NUCLEASE YAJD-RELATED"/>
    <property type="match status" value="1"/>
</dbReference>
<proteinExistence type="inferred from homology"/>
<keyword evidence="1" id="KW-0540">Nuclease</keyword>
<dbReference type="GO" id="GO:0016787">
    <property type="term" value="F:hydrolase activity"/>
    <property type="evidence" value="ECO:0007669"/>
    <property type="project" value="UniProtKB-KW"/>
</dbReference>
<evidence type="ECO:0000313" key="7">
    <source>
        <dbReference type="Proteomes" id="UP000254773"/>
    </source>
</evidence>
<gene>
    <name evidence="6" type="ORF">NCTC9854_04573</name>
</gene>
<keyword evidence="2" id="KW-0378">Hydrolase</keyword>
<dbReference type="EMBL" id="UGWI01000003">
    <property type="protein sequence ID" value="SUG52462.1"/>
    <property type="molecule type" value="Genomic_DNA"/>
</dbReference>
<sequence>MTFVCCVSDNFTEYQTKISPELLAVTWARLIFIMNRTMTMPARAKRPCRHKGCAAITNDASGYCDQHRQQHAGDGWRNYQAGKSRQERGYGRPWEIIRKRVLQRDKYLCQNHRRQNIAKKATSVDHIIPKAHGGTDDDSNLESLCWECHRAKTARERLN</sequence>